<proteinExistence type="predicted"/>
<organism evidence="2 3">
    <name type="scientific">Periplaneta americana</name>
    <name type="common">American cockroach</name>
    <name type="synonym">Blatta americana</name>
    <dbReference type="NCBI Taxonomy" id="6978"/>
    <lineage>
        <taxon>Eukaryota</taxon>
        <taxon>Metazoa</taxon>
        <taxon>Ecdysozoa</taxon>
        <taxon>Arthropoda</taxon>
        <taxon>Hexapoda</taxon>
        <taxon>Insecta</taxon>
        <taxon>Pterygota</taxon>
        <taxon>Neoptera</taxon>
        <taxon>Polyneoptera</taxon>
        <taxon>Dictyoptera</taxon>
        <taxon>Blattodea</taxon>
        <taxon>Blattoidea</taxon>
        <taxon>Blattidae</taxon>
        <taxon>Blattinae</taxon>
        <taxon>Periplaneta</taxon>
    </lineage>
</organism>
<accession>A0ABQ8TXS9</accession>
<feature type="coiled-coil region" evidence="1">
    <location>
        <begin position="179"/>
        <end position="206"/>
    </location>
</feature>
<dbReference type="PANTHER" id="PTHR43977">
    <property type="entry name" value="STRUCTURAL MAINTENANCE OF CHROMOSOMES PROTEIN 3"/>
    <property type="match status" value="1"/>
</dbReference>
<reference evidence="2 3" key="1">
    <citation type="journal article" date="2022" name="Allergy">
        <title>Genome assembly and annotation of Periplaneta americana reveal a comprehensive cockroach allergen profile.</title>
        <authorList>
            <person name="Wang L."/>
            <person name="Xiong Q."/>
            <person name="Saelim N."/>
            <person name="Wang L."/>
            <person name="Nong W."/>
            <person name="Wan A.T."/>
            <person name="Shi M."/>
            <person name="Liu X."/>
            <person name="Cao Q."/>
            <person name="Hui J.H.L."/>
            <person name="Sookrung N."/>
            <person name="Leung T.F."/>
            <person name="Tungtrongchitr A."/>
            <person name="Tsui S.K.W."/>
        </authorList>
    </citation>
    <scope>NUCLEOTIDE SEQUENCE [LARGE SCALE GENOMIC DNA]</scope>
    <source>
        <strain evidence="2">PWHHKU_190912</strain>
    </source>
</reference>
<keyword evidence="3" id="KW-1185">Reference proteome</keyword>
<feature type="coiled-coil region" evidence="1">
    <location>
        <begin position="316"/>
        <end position="343"/>
    </location>
</feature>
<evidence type="ECO:0000313" key="2">
    <source>
        <dbReference type="EMBL" id="KAJ4450482.1"/>
    </source>
</evidence>
<evidence type="ECO:0000313" key="3">
    <source>
        <dbReference type="Proteomes" id="UP001148838"/>
    </source>
</evidence>
<name>A0ABQ8TXS9_PERAM</name>
<dbReference type="Proteomes" id="UP001148838">
    <property type="component" value="Unassembled WGS sequence"/>
</dbReference>
<sequence length="495" mass="58422">MFMSAGFSSCNVYHIVKQGKNKVLRKIFGAKRDEVTGEWRKLQNTELHALYSSPDMIRNIKSRRLRWAGQTEFRNAYSVLVGRPEGKRPLGRPRRRWEDNIKMDLREVRYDDKDWINLAQDRDQWRAYVRAAMNLRVNQLAICTDEDRLRVLLDISGANMYDDETHRSENTVNEVSDKLRQAKALLRVHTKKLEMLAEQKEKLERRKNLERSCLFMEYCLYHKKLKELKEALKALEKSCAPSFEMRSKQISHQIDIQEELSNTTTELESIENCLDELQLHQHFLRAGQEKIQNYSEETKLKILTLTEEQSTFVEQKIEKQSKLENLELRMKENEQSLEDSKITYEECKTKEEEYTKRNEDDYGENEIRDVYEPINSRRESKFKLNVNGMGNVQECIKSIRQNASYEVYEEVGCVSSDGSTRRADIIIIDWQKDKGVILDPTIRFEMHEQQPQEVCREKQVIYEPCCQHLGAQYHITHWTVSGLMFGARGTIPRET</sequence>
<evidence type="ECO:0000256" key="1">
    <source>
        <dbReference type="SAM" id="Coils"/>
    </source>
</evidence>
<keyword evidence="1" id="KW-0175">Coiled coil</keyword>
<gene>
    <name evidence="2" type="ORF">ANN_01907</name>
</gene>
<comment type="caution">
    <text evidence="2">The sequence shown here is derived from an EMBL/GenBank/DDBJ whole genome shotgun (WGS) entry which is preliminary data.</text>
</comment>
<protein>
    <submittedName>
        <fullName evidence="2">Uncharacterized protein</fullName>
    </submittedName>
</protein>
<dbReference type="EMBL" id="JAJSOF020000003">
    <property type="protein sequence ID" value="KAJ4450482.1"/>
    <property type="molecule type" value="Genomic_DNA"/>
</dbReference>